<dbReference type="Pfam" id="PF08590">
    <property type="entry name" value="DUF1771"/>
    <property type="match status" value="1"/>
</dbReference>
<dbReference type="Gene3D" id="3.30.1370.110">
    <property type="match status" value="1"/>
</dbReference>
<dbReference type="EMBL" id="CP014501">
    <property type="protein sequence ID" value="ANB12657.1"/>
    <property type="molecule type" value="Genomic_DNA"/>
</dbReference>
<feature type="compositionally biased region" description="Gly residues" evidence="5">
    <location>
        <begin position="136"/>
        <end position="148"/>
    </location>
</feature>
<dbReference type="RefSeq" id="XP_018735134.1">
    <property type="nucleotide sequence ID" value="XM_018882890.1"/>
</dbReference>
<sequence>MDDEELQQRCDVTLDDDSLLEEDKIEQIEQIVDEFYGTKNWSTSDKERLVLDILWTHRNKRTQNIKAKSASTASVANSRRVTAKVVQTTISKPLINPPPSDPSKLEPRKPIDLGNGFHNAGTRSSPSPQTTAVSHGEGGANGANGGANGNSNANASVNGEKSDISQQGAMSPFDILRSILGEENTDEQIHHALQKSEFDIQATLSLLMSKSGDESTDDSDITSSTPASSAGGQSTGTDVDSAVVKMVPERTTSSSPQTSGVSVYPRTDSTFTPAKPVVHSNNPFISSIPHVVEITTPGQEKVMCKYFLQFGECLRADCKYSHDLSSRICRFWLRGECLAGDNCVFLHEVPQELLDKWSLSDGPNSQTGLSAAAVAPQKVTLTEDEFPALGALGGTSKKKQTSAPAPTPAITAPKPSPWGGGQFQFKPPTAFTPSRQLENNEFVPRIGSEPVSSSPSPGPNIPVSTPPKPSTGSLPKVIKPLNKLNRSVVAINMPRSIPWVVPETNPGYEEYLSYRLAALRQGEMRNKYLQLAADRWNKNDAAGASALSKKGQKHNSEMIDSYMMASDLLYELRHESPNSEIFIDLHGMDLDESVDRLHEVLCEIEESEKDQPRPVYAICGAGHHLSHSKKAVDDKLSKHVKEFLDTKGYEWKDFKTTEKRFGKIIGIDPWSHI</sequence>
<dbReference type="InterPro" id="IPR053242">
    <property type="entry name" value="PAM2-like_domain"/>
</dbReference>
<dbReference type="InterPro" id="IPR036855">
    <property type="entry name" value="Znf_CCCH_sf"/>
</dbReference>
<evidence type="ECO:0000259" key="7">
    <source>
        <dbReference type="PROSITE" id="PS50828"/>
    </source>
</evidence>
<evidence type="ECO:0000313" key="9">
    <source>
        <dbReference type="Proteomes" id="UP000189580"/>
    </source>
</evidence>
<dbReference type="SUPFAM" id="SSF90229">
    <property type="entry name" value="CCCH zinc finger"/>
    <property type="match status" value="1"/>
</dbReference>
<keyword evidence="9" id="KW-1185">Reference proteome</keyword>
<feature type="region of interest" description="Disordered" evidence="5">
    <location>
        <begin position="210"/>
        <end position="239"/>
    </location>
</feature>
<protein>
    <submittedName>
        <fullName evidence="8">Uncharacterized protein</fullName>
    </submittedName>
</protein>
<dbReference type="KEGG" id="slb:AWJ20_919"/>
<feature type="domain" description="C3H1-type" evidence="6">
    <location>
        <begin position="298"/>
        <end position="322"/>
    </location>
</feature>
<dbReference type="InterPro" id="IPR002625">
    <property type="entry name" value="Smr_dom"/>
</dbReference>
<feature type="domain" description="C3H1-type" evidence="6">
    <location>
        <begin position="323"/>
        <end position="350"/>
    </location>
</feature>
<dbReference type="AlphaFoldDB" id="A0A161HJ37"/>
<dbReference type="OrthoDB" id="3247158at2759"/>
<feature type="region of interest" description="Disordered" evidence="5">
    <location>
        <begin position="88"/>
        <end position="168"/>
    </location>
</feature>
<dbReference type="SMART" id="SM00356">
    <property type="entry name" value="ZnF_C3H1"/>
    <property type="match status" value="2"/>
</dbReference>
<dbReference type="Pfam" id="PF14608">
    <property type="entry name" value="zf-CCCH_2"/>
    <property type="match status" value="1"/>
</dbReference>
<feature type="region of interest" description="Disordered" evidence="5">
    <location>
        <begin position="447"/>
        <end position="477"/>
    </location>
</feature>
<dbReference type="SMART" id="SM01162">
    <property type="entry name" value="DUF1771"/>
    <property type="match status" value="1"/>
</dbReference>
<dbReference type="Proteomes" id="UP000189580">
    <property type="component" value="Chromosome a"/>
</dbReference>
<evidence type="ECO:0000256" key="3">
    <source>
        <dbReference type="ARBA" id="ARBA00022833"/>
    </source>
</evidence>
<name>A0A161HJ37_9ASCO</name>
<dbReference type="Pfam" id="PF00642">
    <property type="entry name" value="zf-CCCH"/>
    <property type="match status" value="1"/>
</dbReference>
<evidence type="ECO:0000256" key="2">
    <source>
        <dbReference type="ARBA" id="ARBA00022771"/>
    </source>
</evidence>
<evidence type="ECO:0000259" key="6">
    <source>
        <dbReference type="PROSITE" id="PS50103"/>
    </source>
</evidence>
<feature type="compositionally biased region" description="Polar residues" evidence="5">
    <location>
        <begin position="121"/>
        <end position="133"/>
    </location>
</feature>
<evidence type="ECO:0000256" key="1">
    <source>
        <dbReference type="ARBA" id="ARBA00022723"/>
    </source>
</evidence>
<feature type="domain" description="Smr" evidence="7">
    <location>
        <begin position="583"/>
        <end position="670"/>
    </location>
</feature>
<evidence type="ECO:0000256" key="4">
    <source>
        <dbReference type="PROSITE-ProRule" id="PRU00723"/>
    </source>
</evidence>
<dbReference type="GeneID" id="30038004"/>
<dbReference type="SUPFAM" id="SSF160443">
    <property type="entry name" value="SMR domain-like"/>
    <property type="match status" value="1"/>
</dbReference>
<dbReference type="PANTHER" id="PTHR46651:SF1">
    <property type="entry name" value="SMALL MUTS RELATED FAMILY PROTEIN"/>
    <property type="match status" value="1"/>
</dbReference>
<accession>A0A161HJ37</accession>
<dbReference type="InterPro" id="IPR013899">
    <property type="entry name" value="DUF1771"/>
</dbReference>
<evidence type="ECO:0000256" key="5">
    <source>
        <dbReference type="SAM" id="MobiDB-lite"/>
    </source>
</evidence>
<dbReference type="GO" id="GO:0008270">
    <property type="term" value="F:zinc ion binding"/>
    <property type="evidence" value="ECO:0007669"/>
    <property type="project" value="UniProtKB-KW"/>
</dbReference>
<feature type="compositionally biased region" description="Low complexity" evidence="5">
    <location>
        <begin position="149"/>
        <end position="159"/>
    </location>
</feature>
<keyword evidence="1 4" id="KW-0479">Metal-binding</keyword>
<dbReference type="InterPro" id="IPR000571">
    <property type="entry name" value="Znf_CCCH"/>
</dbReference>
<feature type="compositionally biased region" description="Low complexity" evidence="5">
    <location>
        <begin position="401"/>
        <end position="413"/>
    </location>
</feature>
<dbReference type="PROSITE" id="PS50828">
    <property type="entry name" value="SMR"/>
    <property type="match status" value="1"/>
</dbReference>
<organism evidence="8 9">
    <name type="scientific">Sugiyamaella lignohabitans</name>
    <dbReference type="NCBI Taxonomy" id="796027"/>
    <lineage>
        <taxon>Eukaryota</taxon>
        <taxon>Fungi</taxon>
        <taxon>Dikarya</taxon>
        <taxon>Ascomycota</taxon>
        <taxon>Saccharomycotina</taxon>
        <taxon>Dipodascomycetes</taxon>
        <taxon>Dipodascales</taxon>
        <taxon>Trichomonascaceae</taxon>
        <taxon>Sugiyamaella</taxon>
    </lineage>
</organism>
<keyword evidence="2 4" id="KW-0863">Zinc-finger</keyword>
<evidence type="ECO:0000313" key="8">
    <source>
        <dbReference type="EMBL" id="ANB12657.1"/>
    </source>
</evidence>
<feature type="zinc finger region" description="C3H1-type" evidence="4">
    <location>
        <begin position="298"/>
        <end position="322"/>
    </location>
</feature>
<feature type="region of interest" description="Disordered" evidence="5">
    <location>
        <begin position="390"/>
        <end position="418"/>
    </location>
</feature>
<reference evidence="8 9" key="1">
    <citation type="submission" date="2016-02" db="EMBL/GenBank/DDBJ databases">
        <title>Complete genome sequence and transcriptome regulation of the pentose utilising yeast Sugiyamaella lignohabitans.</title>
        <authorList>
            <person name="Bellasio M."/>
            <person name="Peymann A."/>
            <person name="Valli M."/>
            <person name="Sipitzky M."/>
            <person name="Graf A."/>
            <person name="Sauer M."/>
            <person name="Marx H."/>
            <person name="Mattanovich D."/>
        </authorList>
    </citation>
    <scope>NUCLEOTIDE SEQUENCE [LARGE SCALE GENOMIC DNA]</scope>
    <source>
        <strain evidence="8 9">CBS 10342</strain>
    </source>
</reference>
<dbReference type="InterPro" id="IPR036063">
    <property type="entry name" value="Smr_dom_sf"/>
</dbReference>
<feature type="zinc finger region" description="C3H1-type" evidence="4">
    <location>
        <begin position="323"/>
        <end position="350"/>
    </location>
</feature>
<feature type="compositionally biased region" description="Pro residues" evidence="5">
    <location>
        <begin position="456"/>
        <end position="469"/>
    </location>
</feature>
<dbReference type="Gene3D" id="4.10.1000.10">
    <property type="entry name" value="Zinc finger, CCCH-type"/>
    <property type="match status" value="1"/>
</dbReference>
<gene>
    <name evidence="8" type="ORF">AWJ20_919</name>
</gene>
<dbReference type="PROSITE" id="PS50103">
    <property type="entry name" value="ZF_C3H1"/>
    <property type="match status" value="2"/>
</dbReference>
<proteinExistence type="predicted"/>
<dbReference type="PANTHER" id="PTHR46651">
    <property type="entry name" value="POLYADENYLATE-BINDING PROTEIN-INTERACTING PROTEIN 7"/>
    <property type="match status" value="1"/>
</dbReference>
<keyword evidence="3 4" id="KW-0862">Zinc</keyword>